<dbReference type="Gene3D" id="3.60.21.10">
    <property type="match status" value="1"/>
</dbReference>
<evidence type="ECO:0000313" key="3">
    <source>
        <dbReference type="EMBL" id="KTD46618.1"/>
    </source>
</evidence>
<comment type="caution">
    <text evidence="3">The sequence shown here is derived from an EMBL/GenBank/DDBJ whole genome shotgun (WGS) entry which is preliminary data.</text>
</comment>
<dbReference type="PANTHER" id="PTHR10340:SF57">
    <property type="entry name" value="METALLOPHOS DOMAIN-CONTAINING PROTEIN"/>
    <property type="match status" value="1"/>
</dbReference>
<accession>A0A0W0XPR7</accession>
<dbReference type="InterPro" id="IPR029052">
    <property type="entry name" value="Metallo-depent_PP-like"/>
</dbReference>
<keyword evidence="1" id="KW-0378">Hydrolase</keyword>
<evidence type="ECO:0000313" key="4">
    <source>
        <dbReference type="Proteomes" id="UP000054608"/>
    </source>
</evidence>
<reference evidence="3 4" key="1">
    <citation type="submission" date="2015-11" db="EMBL/GenBank/DDBJ databases">
        <title>Genomic analysis of 38 Legionella species identifies large and diverse effector repertoires.</title>
        <authorList>
            <person name="Burstein D."/>
            <person name="Amaro F."/>
            <person name="Zusman T."/>
            <person name="Lifshitz Z."/>
            <person name="Cohen O."/>
            <person name="Gilbert J.A."/>
            <person name="Pupko T."/>
            <person name="Shuman H.A."/>
            <person name="Segal G."/>
        </authorList>
    </citation>
    <scope>NUCLEOTIDE SEQUENCE [LARGE SCALE GENOMIC DNA]</scope>
    <source>
        <strain evidence="3 4">WA-270A-C2</strain>
    </source>
</reference>
<dbReference type="AlphaFoldDB" id="A0A0W0XPR7"/>
<gene>
    <name evidence="3" type="ORF">Lrub_1540</name>
</gene>
<protein>
    <submittedName>
        <fullName evidence="3">Acid sphingomyelinase-like phosphodiesterase</fullName>
    </submittedName>
</protein>
<dbReference type="GO" id="GO:0016787">
    <property type="term" value="F:hydrolase activity"/>
    <property type="evidence" value="ECO:0007669"/>
    <property type="project" value="UniProtKB-KW"/>
</dbReference>
<dbReference type="RefSeq" id="WP_082651475.1">
    <property type="nucleotide sequence ID" value="NZ_CAAAIN010000005.1"/>
</dbReference>
<sequence length="430" mass="46944">MVKFVTIATVVINGAITVNGLKKYWGGCATATILLLASGMVHSTPDEVGLVIISDPHVDVKLHQSSAINPAHGVSQELDQRSYGTLMSKIGGYMDANPAKAQAVILLGDLPAHNAYHQKTTTADMKLVFEKYYEKLNPTPLFYVFGNNDSPQRDYGPFQSGAQSAYQLFGAINGMDDGFLSTGVKCPFQGTPCVAGENTDKGYYSAYLGDHLKLLSLNSVLFVSRPGFSPSRDGDAAELAWLADQIKTSQANHENIVLAMHVPPQQWETRYLNSFKSTLKAYPDVVVGMLAAHTHFDEIHAFKITHAGKTTIIPVIYSAGLGTDHGNASSFKTMTFGRNSKNSPWFIRDYVTYNFTGKSADSSTMNNYYDFDKAFCAQGPSKSVAQCLQSHIQGSQFDSKASRLMSQHYTAGNPNNPQSINPSSRWIVSF</sequence>
<dbReference type="PATRIC" id="fig|458.5.peg.1606"/>
<keyword evidence="4" id="KW-1185">Reference proteome</keyword>
<dbReference type="OrthoDB" id="106957at2"/>
<proteinExistence type="predicted"/>
<name>A0A0W0XPR7_9GAMM</name>
<dbReference type="PANTHER" id="PTHR10340">
    <property type="entry name" value="SPHINGOMYELIN PHOSPHODIESTERASE"/>
    <property type="match status" value="1"/>
</dbReference>
<dbReference type="STRING" id="458.Lrub_1540"/>
<evidence type="ECO:0000256" key="1">
    <source>
        <dbReference type="ARBA" id="ARBA00022801"/>
    </source>
</evidence>
<dbReference type="Proteomes" id="UP000054608">
    <property type="component" value="Unassembled WGS sequence"/>
</dbReference>
<keyword evidence="2" id="KW-0325">Glycoprotein</keyword>
<dbReference type="SUPFAM" id="SSF56300">
    <property type="entry name" value="Metallo-dependent phosphatases"/>
    <property type="match status" value="1"/>
</dbReference>
<dbReference type="EMBL" id="LNYT01000020">
    <property type="protein sequence ID" value="KTD46618.1"/>
    <property type="molecule type" value="Genomic_DNA"/>
</dbReference>
<evidence type="ECO:0000256" key="2">
    <source>
        <dbReference type="ARBA" id="ARBA00023180"/>
    </source>
</evidence>
<organism evidence="3 4">
    <name type="scientific">Legionella rubrilucens</name>
    <dbReference type="NCBI Taxonomy" id="458"/>
    <lineage>
        <taxon>Bacteria</taxon>
        <taxon>Pseudomonadati</taxon>
        <taxon>Pseudomonadota</taxon>
        <taxon>Gammaproteobacteria</taxon>
        <taxon>Legionellales</taxon>
        <taxon>Legionellaceae</taxon>
        <taxon>Legionella</taxon>
    </lineage>
</organism>